<keyword evidence="2" id="KW-1185">Reference proteome</keyword>
<reference evidence="1 2" key="1">
    <citation type="journal article" date="2019" name="Commun. Biol.">
        <title>The bagworm genome reveals a unique fibroin gene that provides high tensile strength.</title>
        <authorList>
            <person name="Kono N."/>
            <person name="Nakamura H."/>
            <person name="Ohtoshi R."/>
            <person name="Tomita M."/>
            <person name="Numata K."/>
            <person name="Arakawa K."/>
        </authorList>
    </citation>
    <scope>NUCLEOTIDE SEQUENCE [LARGE SCALE GENOMIC DNA]</scope>
</reference>
<comment type="caution">
    <text evidence="1">The sequence shown here is derived from an EMBL/GenBank/DDBJ whole genome shotgun (WGS) entry which is preliminary data.</text>
</comment>
<sequence length="200" mass="22530">MQQVSHVVINLPTARKWAGSIAEIPDSHRIQTRSNYFPCCIWSDEREFLWLTPPSANSLTHPSPLSPMSAHSSHMRYPISTQEAGNALVTHLKLRTSMGWRSQDRPTQNIRHALRSQVTLPGNTRDAPCDYGKHTLALRLTPEMHSVSGKTSRPLLECLCVLKNYLYQITGMARASKEHPFVGPVHDRGGGLLFKFVTRH</sequence>
<organism evidence="1 2">
    <name type="scientific">Eumeta variegata</name>
    <name type="common">Bagworm moth</name>
    <name type="synonym">Eumeta japonica</name>
    <dbReference type="NCBI Taxonomy" id="151549"/>
    <lineage>
        <taxon>Eukaryota</taxon>
        <taxon>Metazoa</taxon>
        <taxon>Ecdysozoa</taxon>
        <taxon>Arthropoda</taxon>
        <taxon>Hexapoda</taxon>
        <taxon>Insecta</taxon>
        <taxon>Pterygota</taxon>
        <taxon>Neoptera</taxon>
        <taxon>Endopterygota</taxon>
        <taxon>Lepidoptera</taxon>
        <taxon>Glossata</taxon>
        <taxon>Ditrysia</taxon>
        <taxon>Tineoidea</taxon>
        <taxon>Psychidae</taxon>
        <taxon>Oiketicinae</taxon>
        <taxon>Eumeta</taxon>
    </lineage>
</organism>
<gene>
    <name evidence="1" type="ORF">EVAR_93100_1</name>
</gene>
<dbReference type="EMBL" id="BGZK01000055">
    <property type="protein sequence ID" value="GBP13134.1"/>
    <property type="molecule type" value="Genomic_DNA"/>
</dbReference>
<evidence type="ECO:0000313" key="1">
    <source>
        <dbReference type="EMBL" id="GBP13134.1"/>
    </source>
</evidence>
<dbReference type="Proteomes" id="UP000299102">
    <property type="component" value="Unassembled WGS sequence"/>
</dbReference>
<name>A0A4C1TG63_EUMVA</name>
<accession>A0A4C1TG63</accession>
<evidence type="ECO:0000313" key="2">
    <source>
        <dbReference type="Proteomes" id="UP000299102"/>
    </source>
</evidence>
<proteinExistence type="predicted"/>
<protein>
    <submittedName>
        <fullName evidence="1">Uncharacterized protein</fullName>
    </submittedName>
</protein>
<dbReference type="AlphaFoldDB" id="A0A4C1TG63"/>